<comment type="caution">
    <text evidence="1">The sequence shown here is derived from an EMBL/GenBank/DDBJ whole genome shotgun (WGS) entry which is preliminary data.</text>
</comment>
<proteinExistence type="predicted"/>
<reference evidence="1 2" key="1">
    <citation type="journal article" date="2019" name="Genome Biol. Evol.">
        <title>Insights into the evolution of the New World diploid cottons (Gossypium, subgenus Houzingenia) based on genome sequencing.</title>
        <authorList>
            <person name="Grover C.E."/>
            <person name="Arick M.A. 2nd"/>
            <person name="Thrash A."/>
            <person name="Conover J.L."/>
            <person name="Sanders W.S."/>
            <person name="Peterson D.G."/>
            <person name="Frelichowski J.E."/>
            <person name="Scheffler J.A."/>
            <person name="Scheffler B.E."/>
            <person name="Wendel J.F."/>
        </authorList>
    </citation>
    <scope>NUCLEOTIDE SEQUENCE [LARGE SCALE GENOMIC DNA]</scope>
    <source>
        <strain evidence="1">5</strain>
        <tissue evidence="1">Leaf</tissue>
    </source>
</reference>
<protein>
    <submittedName>
        <fullName evidence="1">Uncharacterized protein</fullName>
    </submittedName>
</protein>
<accession>A0A7J9CXV0</accession>
<dbReference type="EMBL" id="JABEZY010193569">
    <property type="protein sequence ID" value="MBA0753221.1"/>
    <property type="molecule type" value="Genomic_DNA"/>
</dbReference>
<gene>
    <name evidence="1" type="ORF">Gogos_020133</name>
</gene>
<name>A0A7J9CXV0_GOSGO</name>
<evidence type="ECO:0000313" key="2">
    <source>
        <dbReference type="Proteomes" id="UP000593579"/>
    </source>
</evidence>
<evidence type="ECO:0000313" key="1">
    <source>
        <dbReference type="EMBL" id="MBA0753221.1"/>
    </source>
</evidence>
<keyword evidence="2" id="KW-1185">Reference proteome</keyword>
<dbReference type="Proteomes" id="UP000593579">
    <property type="component" value="Unassembled WGS sequence"/>
</dbReference>
<sequence>MCEREQPFAARWAWSFAF</sequence>
<organism evidence="1 2">
    <name type="scientific">Gossypium gossypioides</name>
    <name type="common">Mexican cotton</name>
    <name type="synonym">Selera gossypioides</name>
    <dbReference type="NCBI Taxonomy" id="34282"/>
    <lineage>
        <taxon>Eukaryota</taxon>
        <taxon>Viridiplantae</taxon>
        <taxon>Streptophyta</taxon>
        <taxon>Embryophyta</taxon>
        <taxon>Tracheophyta</taxon>
        <taxon>Spermatophyta</taxon>
        <taxon>Magnoliopsida</taxon>
        <taxon>eudicotyledons</taxon>
        <taxon>Gunneridae</taxon>
        <taxon>Pentapetalae</taxon>
        <taxon>rosids</taxon>
        <taxon>malvids</taxon>
        <taxon>Malvales</taxon>
        <taxon>Malvaceae</taxon>
        <taxon>Malvoideae</taxon>
        <taxon>Gossypium</taxon>
    </lineage>
</organism>
<dbReference type="AlphaFoldDB" id="A0A7J9CXV0"/>